<accession>A0ABD3HF06</accession>
<dbReference type="Pfam" id="PF02992">
    <property type="entry name" value="Transposase_21"/>
    <property type="match status" value="1"/>
</dbReference>
<dbReference type="EMBL" id="JBJQOH010000004">
    <property type="protein sequence ID" value="KAL3687949.1"/>
    <property type="molecule type" value="Genomic_DNA"/>
</dbReference>
<name>A0ABD3HF06_9MARC</name>
<keyword evidence="2" id="KW-1185">Reference proteome</keyword>
<gene>
    <name evidence="1" type="ORF">R1sor_014258</name>
</gene>
<reference evidence="1 2" key="1">
    <citation type="submission" date="2024-09" db="EMBL/GenBank/DDBJ databases">
        <title>Chromosome-scale assembly of Riccia sorocarpa.</title>
        <authorList>
            <person name="Paukszto L."/>
        </authorList>
    </citation>
    <scope>NUCLEOTIDE SEQUENCE [LARGE SCALE GENOMIC DNA]</scope>
    <source>
        <strain evidence="1">LP-2024</strain>
        <tissue evidence="1">Aerial parts of the thallus</tissue>
    </source>
</reference>
<protein>
    <submittedName>
        <fullName evidence="1">Uncharacterized protein</fullName>
    </submittedName>
</protein>
<proteinExistence type="predicted"/>
<dbReference type="InterPro" id="IPR004242">
    <property type="entry name" value="Transposase_21"/>
</dbReference>
<organism evidence="1 2">
    <name type="scientific">Riccia sorocarpa</name>
    <dbReference type="NCBI Taxonomy" id="122646"/>
    <lineage>
        <taxon>Eukaryota</taxon>
        <taxon>Viridiplantae</taxon>
        <taxon>Streptophyta</taxon>
        <taxon>Embryophyta</taxon>
        <taxon>Marchantiophyta</taxon>
        <taxon>Marchantiopsida</taxon>
        <taxon>Marchantiidae</taxon>
        <taxon>Marchantiales</taxon>
        <taxon>Ricciaceae</taxon>
        <taxon>Riccia</taxon>
    </lineage>
</organism>
<comment type="caution">
    <text evidence="1">The sequence shown here is derived from an EMBL/GenBank/DDBJ whole genome shotgun (WGS) entry which is preliminary data.</text>
</comment>
<evidence type="ECO:0000313" key="2">
    <source>
        <dbReference type="Proteomes" id="UP001633002"/>
    </source>
</evidence>
<dbReference type="Proteomes" id="UP001633002">
    <property type="component" value="Unassembled WGS sequence"/>
</dbReference>
<sequence>MRSIADSPTMRHMENAYHEMADNPRAVHLGMATNGFSPVSLSEVILYMGSNVYKLQHTSVVVNKKKDVHILLSLIIPGQKKPSNFDVNMGPVVDELKLLWTGSRLRDCIWVASVGDERLPNLWNEPRK</sequence>
<dbReference type="AlphaFoldDB" id="A0ABD3HF06"/>
<evidence type="ECO:0000313" key="1">
    <source>
        <dbReference type="EMBL" id="KAL3687949.1"/>
    </source>
</evidence>